<dbReference type="Gene3D" id="3.40.50.720">
    <property type="entry name" value="NAD(P)-binding Rossmann-like Domain"/>
    <property type="match status" value="1"/>
</dbReference>
<evidence type="ECO:0000256" key="4">
    <source>
        <dbReference type="SAM" id="Phobius"/>
    </source>
</evidence>
<dbReference type="GO" id="GO:0048038">
    <property type="term" value="F:quinone binding"/>
    <property type="evidence" value="ECO:0007669"/>
    <property type="project" value="TreeGrafter"/>
</dbReference>
<comment type="similarity">
    <text evidence="1">Belongs to the short-chain dehydrogenases/reductases (SDR) family.</text>
</comment>
<gene>
    <name evidence="5" type="ORF">PENVUL_c005G05472</name>
</gene>
<keyword evidence="2" id="KW-0521">NADP</keyword>
<name>A0A1V6S7B7_9EURO</name>
<dbReference type="GO" id="GO:0006633">
    <property type="term" value="P:fatty acid biosynthetic process"/>
    <property type="evidence" value="ECO:0007669"/>
    <property type="project" value="TreeGrafter"/>
</dbReference>
<dbReference type="InterPro" id="IPR002347">
    <property type="entry name" value="SDR_fam"/>
</dbReference>
<organism evidence="5 6">
    <name type="scientific">Penicillium vulpinum</name>
    <dbReference type="NCBI Taxonomy" id="29845"/>
    <lineage>
        <taxon>Eukaryota</taxon>
        <taxon>Fungi</taxon>
        <taxon>Dikarya</taxon>
        <taxon>Ascomycota</taxon>
        <taxon>Pezizomycotina</taxon>
        <taxon>Eurotiomycetes</taxon>
        <taxon>Eurotiomycetidae</taxon>
        <taxon>Eurotiales</taxon>
        <taxon>Aspergillaceae</taxon>
        <taxon>Penicillium</taxon>
    </lineage>
</organism>
<dbReference type="GO" id="GO:0016616">
    <property type="term" value="F:oxidoreductase activity, acting on the CH-OH group of donors, NAD or NADP as acceptor"/>
    <property type="evidence" value="ECO:0007669"/>
    <property type="project" value="TreeGrafter"/>
</dbReference>
<dbReference type="STRING" id="29845.A0A1V6S7B7"/>
<keyword evidence="3" id="KW-0560">Oxidoreductase</keyword>
<dbReference type="Pfam" id="PF13561">
    <property type="entry name" value="adh_short_C2"/>
    <property type="match status" value="1"/>
</dbReference>
<evidence type="ECO:0000256" key="1">
    <source>
        <dbReference type="ARBA" id="ARBA00006484"/>
    </source>
</evidence>
<dbReference type="PANTHER" id="PTHR42760:SF133">
    <property type="entry name" value="3-OXOACYL-[ACYL-CARRIER-PROTEIN] REDUCTASE"/>
    <property type="match status" value="1"/>
</dbReference>
<sequence>MIIIYHDGDWKCWKTVTTPSLIMRESHCRPEIVEMDGFKSKYIYSIAHLLHLLSLSDLDIRCFPKGVSEFLTVPNRVSVFGHATCGPRENSKIDGLVHLLNGRRANGFQAIKQNAANSELASEAISPISLLFTLSIFYIFPFPFPFPFLFPFQFQFQFQFPNLLSIMVLTTGLKGAHVLITGGTRGMGEAMVHKFLQEEANVSYCARTVTNTEYDEFYSTLPEGNTARAVGTAFDVASKDALVQWVESSAERLGRIDVIIANASPMHMEGETEHWESSFAIDVMGFVELVRAATPYLEKSPQASIIVQSSFMGREFYRSPPAAYGPCKAAQLQHVQELSHFLGPKGIRVNAISPGPILCKGGPWELYSKTNPEWVEEQRLKIPLKRLGGPTEVADVAVFLASPLASFVSGTNLLVDGGIHVGTQF</sequence>
<dbReference type="SUPFAM" id="SSF51735">
    <property type="entry name" value="NAD(P)-binding Rossmann-fold domains"/>
    <property type="match status" value="1"/>
</dbReference>
<keyword evidence="6" id="KW-1185">Reference proteome</keyword>
<dbReference type="EMBL" id="MDYP01000005">
    <property type="protein sequence ID" value="OQE09965.1"/>
    <property type="molecule type" value="Genomic_DNA"/>
</dbReference>
<proteinExistence type="inferred from homology"/>
<evidence type="ECO:0000256" key="2">
    <source>
        <dbReference type="ARBA" id="ARBA00022857"/>
    </source>
</evidence>
<evidence type="ECO:0000313" key="6">
    <source>
        <dbReference type="Proteomes" id="UP000191518"/>
    </source>
</evidence>
<evidence type="ECO:0000313" key="5">
    <source>
        <dbReference type="EMBL" id="OQE09965.1"/>
    </source>
</evidence>
<dbReference type="PANTHER" id="PTHR42760">
    <property type="entry name" value="SHORT-CHAIN DEHYDROGENASES/REDUCTASES FAMILY MEMBER"/>
    <property type="match status" value="1"/>
</dbReference>
<keyword evidence="4" id="KW-0472">Membrane</keyword>
<accession>A0A1V6S7B7</accession>
<reference evidence="6" key="1">
    <citation type="journal article" date="2017" name="Nat. Microbiol.">
        <title>Global analysis of biosynthetic gene clusters reveals vast potential of secondary metabolite production in Penicillium species.</title>
        <authorList>
            <person name="Nielsen J.C."/>
            <person name="Grijseels S."/>
            <person name="Prigent S."/>
            <person name="Ji B."/>
            <person name="Dainat J."/>
            <person name="Nielsen K.F."/>
            <person name="Frisvad J.C."/>
            <person name="Workman M."/>
            <person name="Nielsen J."/>
        </authorList>
    </citation>
    <scope>NUCLEOTIDE SEQUENCE [LARGE SCALE GENOMIC DNA]</scope>
    <source>
        <strain evidence="6">IBT 29486</strain>
    </source>
</reference>
<dbReference type="InterPro" id="IPR036291">
    <property type="entry name" value="NAD(P)-bd_dom_sf"/>
</dbReference>
<dbReference type="PRINTS" id="PR00081">
    <property type="entry name" value="GDHRDH"/>
</dbReference>
<keyword evidence="4" id="KW-1133">Transmembrane helix</keyword>
<comment type="caution">
    <text evidence="5">The sequence shown here is derived from an EMBL/GenBank/DDBJ whole genome shotgun (WGS) entry which is preliminary data.</text>
</comment>
<dbReference type="CDD" id="cd05233">
    <property type="entry name" value="SDR_c"/>
    <property type="match status" value="1"/>
</dbReference>
<protein>
    <recommendedName>
        <fullName evidence="7">Isoepoxydon dehydrogenase</fullName>
    </recommendedName>
</protein>
<feature type="transmembrane region" description="Helical" evidence="4">
    <location>
        <begin position="120"/>
        <end position="140"/>
    </location>
</feature>
<evidence type="ECO:0000256" key="3">
    <source>
        <dbReference type="ARBA" id="ARBA00023002"/>
    </source>
</evidence>
<dbReference type="AlphaFoldDB" id="A0A1V6S7B7"/>
<dbReference type="Proteomes" id="UP000191518">
    <property type="component" value="Unassembled WGS sequence"/>
</dbReference>
<evidence type="ECO:0008006" key="7">
    <source>
        <dbReference type="Google" id="ProtNLM"/>
    </source>
</evidence>
<keyword evidence="4" id="KW-0812">Transmembrane</keyword>